<feature type="repeat" description="RCC1" evidence="2">
    <location>
        <begin position="618"/>
        <end position="668"/>
    </location>
</feature>
<feature type="transmembrane region" description="Helical" evidence="3">
    <location>
        <begin position="139"/>
        <end position="159"/>
    </location>
</feature>
<feature type="transmembrane region" description="Helical" evidence="3">
    <location>
        <begin position="1053"/>
        <end position="1072"/>
    </location>
</feature>
<reference evidence="5 6" key="1">
    <citation type="submission" date="2018-08" db="EMBL/GenBank/DDBJ databases">
        <title>Aphanomyces genome sequencing and annotation.</title>
        <authorList>
            <person name="Minardi D."/>
            <person name="Oidtmann B."/>
            <person name="Van Der Giezen M."/>
            <person name="Studholme D.J."/>
        </authorList>
    </citation>
    <scope>NUCLEOTIDE SEQUENCE [LARGE SCALE GENOMIC DNA]</scope>
    <source>
        <strain evidence="5 6">D2</strain>
    </source>
</reference>
<feature type="transmembrane region" description="Helical" evidence="3">
    <location>
        <begin position="898"/>
        <end position="917"/>
    </location>
</feature>
<proteinExistence type="predicted"/>
<evidence type="ECO:0000259" key="4">
    <source>
        <dbReference type="Pfam" id="PF25390"/>
    </source>
</evidence>
<feature type="repeat" description="RCC1" evidence="2">
    <location>
        <begin position="332"/>
        <end position="384"/>
    </location>
</feature>
<keyword evidence="3" id="KW-0812">Transmembrane</keyword>
<feature type="transmembrane region" description="Helical" evidence="3">
    <location>
        <begin position="67"/>
        <end position="86"/>
    </location>
</feature>
<dbReference type="PANTHER" id="PTHR22870:SF408">
    <property type="entry name" value="OS09G0560450 PROTEIN"/>
    <property type="match status" value="1"/>
</dbReference>
<dbReference type="EMBL" id="QUTD01012098">
    <property type="protein sequence ID" value="RHY38668.1"/>
    <property type="molecule type" value="Genomic_DNA"/>
</dbReference>
<feature type="transmembrane region" description="Helical" evidence="3">
    <location>
        <begin position="938"/>
        <end position="955"/>
    </location>
</feature>
<dbReference type="VEuPathDB" id="FungiDB:H257_18018"/>
<organism evidence="5 6">
    <name type="scientific">Aphanomyces astaci</name>
    <name type="common">Crayfish plague agent</name>
    <dbReference type="NCBI Taxonomy" id="112090"/>
    <lineage>
        <taxon>Eukaryota</taxon>
        <taxon>Sar</taxon>
        <taxon>Stramenopiles</taxon>
        <taxon>Oomycota</taxon>
        <taxon>Saprolegniomycetes</taxon>
        <taxon>Saprolegniales</taxon>
        <taxon>Verrucalvaceae</taxon>
        <taxon>Aphanomyces</taxon>
    </lineage>
</organism>
<dbReference type="InterPro" id="IPR009091">
    <property type="entry name" value="RCC1/BLIP-II"/>
</dbReference>
<evidence type="ECO:0000313" key="6">
    <source>
        <dbReference type="Proteomes" id="UP000266643"/>
    </source>
</evidence>
<feature type="transmembrane region" description="Helical" evidence="3">
    <location>
        <begin position="28"/>
        <end position="55"/>
    </location>
</feature>
<sequence>MVISRPDALPATTTSTLPSKVSNLCLSIAGFFVFVPFMTLYLAACPCMCLGHLCAMCLDQPSRDVQGCMVVVAVAVVGVSLASYIGYYCLHILLYAVQVLSATLTIVSIDEIHTTQPPLPPSSPDPKHPVAASMQFLRWLLRLVAYVPSLTMSVLWRVLHMSPFVSSHQTTTTQTNSIPPTDAVHLFPPLKCMDCSTLTDQSIHCAKCQYVACVPCFVGHVVECISNGQVGFVCVRCYQEVDASVLDAHLPPPILAKMERFKLLETLTTCEEGVVQGVNIAGVVAREASDLSVCDGVGVKDDGRGVDASVSSVRRRTGSISPKKVSLGVKPVAVYCWGWGGNGQLGTNDRESRITPYLVHALLEKTSISKVACGSRFTCTTDFILLQCNDARNSREYVVALTASGSVFAWGKNDYGQLGIGHHLQAQLEPRLIDSLSDIAITTIATRGSHVLAISEDGAVFSWGRGDEGQLGHNSRETLHLPKRIAKLHHIVDVACGRAHSAALGHNGSTRNTWRIIVILPLGAVYTWGSGEDGALGLDDVESALIPTALLLPSSVQAIACGSRHTLAITSEFTVLSWGWNMYGQLGLGHLDTVRIPTDIPSFLGHKVVQIVCGVHPHGSFAWGRGTDGEVGTGVITSSQRTLTCILHHRVVFQVACGWAHSVGLVQEDVCASTLSTSVTSFKWMTSGDWDAFSGMFVQTILQLMIVSSLLPTQVHLPLKDLHETILPAAVATTVVGNLFFALQGVRLSRHDRRHDVTALPHGINTVLVFAYALSIMEPEFQRTQSFTAAYEVGIFAAIATGVLQMLLLPLLSLLQAAIPKAALLASVSGIALTFLSMGFAFEIWENPLVALGPLLLFYMSIIVPMVLVNVMGAIANLETAAAVGDKYDPLACVFGAVPWLIGTIPIASGVGFLLWIGMVITSSSFERKAHDSNHGTAVVLGMIPALAAWAFQLVQTTLHAVNTNSNMTAALDSLAAAGLNPQGMIALSQGYLLTAIVLASTMVHIIERDFIYAAAWMAVASMLSATGIIHAYRVVGNAIEPALGFFPTQVSHQFAIVYAGMALMLAAFHLGEEEYKYTWSHVLKMVTWSKQRLPRHAPAAASIDEHTPLLLRSQSTLFEMEK</sequence>
<feature type="transmembrane region" description="Helical" evidence="3">
    <location>
        <begin position="1011"/>
        <end position="1033"/>
    </location>
</feature>
<feature type="transmembrane region" description="Helical" evidence="3">
    <location>
        <begin position="824"/>
        <end position="845"/>
    </location>
</feature>
<feature type="repeat" description="RCC1" evidence="2">
    <location>
        <begin position="523"/>
        <end position="572"/>
    </location>
</feature>
<dbReference type="Gene3D" id="2.130.10.30">
    <property type="entry name" value="Regulator of chromosome condensation 1/beta-lactamase-inhibitor protein II"/>
    <property type="match status" value="2"/>
</dbReference>
<dbReference type="SUPFAM" id="SSF50985">
    <property type="entry name" value="RCC1/BLIP-II"/>
    <property type="match status" value="1"/>
</dbReference>
<evidence type="ECO:0000256" key="2">
    <source>
        <dbReference type="PROSITE-ProRule" id="PRU00235"/>
    </source>
</evidence>
<feature type="transmembrane region" description="Helical" evidence="3">
    <location>
        <begin position="758"/>
        <end position="777"/>
    </location>
</feature>
<dbReference type="PRINTS" id="PR00633">
    <property type="entry name" value="RCCNDNSATION"/>
</dbReference>
<dbReference type="InterPro" id="IPR058923">
    <property type="entry name" value="RCC1-like_dom"/>
</dbReference>
<feature type="repeat" description="RCC1" evidence="2">
    <location>
        <begin position="573"/>
        <end position="614"/>
    </location>
</feature>
<dbReference type="InterPro" id="IPR000408">
    <property type="entry name" value="Reg_chr_condens"/>
</dbReference>
<gene>
    <name evidence="5" type="ORF">DYB30_006229</name>
</gene>
<dbReference type="PROSITE" id="PS00626">
    <property type="entry name" value="RCC1_2"/>
    <property type="match status" value="1"/>
</dbReference>
<evidence type="ECO:0000256" key="1">
    <source>
        <dbReference type="ARBA" id="ARBA00022737"/>
    </source>
</evidence>
<feature type="transmembrane region" description="Helical" evidence="3">
    <location>
        <begin position="725"/>
        <end position="746"/>
    </location>
</feature>
<feature type="domain" description="RCC1-like" evidence="4">
    <location>
        <begin position="395"/>
        <end position="663"/>
    </location>
</feature>
<name>A0A397C4H8_APHAT</name>
<dbReference type="PANTHER" id="PTHR22870">
    <property type="entry name" value="REGULATOR OF CHROMOSOME CONDENSATION"/>
    <property type="match status" value="1"/>
</dbReference>
<dbReference type="InterPro" id="IPR051210">
    <property type="entry name" value="Ub_ligase/GEF_domain"/>
</dbReference>
<keyword evidence="1" id="KW-0677">Repeat</keyword>
<feature type="repeat" description="RCC1" evidence="2">
    <location>
        <begin position="405"/>
        <end position="457"/>
    </location>
</feature>
<dbReference type="Pfam" id="PF25390">
    <property type="entry name" value="WD40_RLD"/>
    <property type="match status" value="1"/>
</dbReference>
<dbReference type="Proteomes" id="UP000266643">
    <property type="component" value="Unassembled WGS sequence"/>
</dbReference>
<keyword evidence="3" id="KW-1133">Transmembrane helix</keyword>
<evidence type="ECO:0000256" key="3">
    <source>
        <dbReference type="SAM" id="Phobius"/>
    </source>
</evidence>
<feature type="repeat" description="RCC1" evidence="2">
    <location>
        <begin position="458"/>
        <end position="507"/>
    </location>
</feature>
<protein>
    <recommendedName>
        <fullName evidence="4">RCC1-like domain-containing protein</fullName>
    </recommendedName>
</protein>
<feature type="transmembrane region" description="Helical" evidence="3">
    <location>
        <begin position="789"/>
        <end position="812"/>
    </location>
</feature>
<accession>A0A397C4H8</accession>
<evidence type="ECO:0000313" key="5">
    <source>
        <dbReference type="EMBL" id="RHY38668.1"/>
    </source>
</evidence>
<feature type="transmembrane region" description="Helical" evidence="3">
    <location>
        <begin position="857"/>
        <end position="878"/>
    </location>
</feature>
<comment type="caution">
    <text evidence="5">The sequence shown here is derived from an EMBL/GenBank/DDBJ whole genome shotgun (WGS) entry which is preliminary data.</text>
</comment>
<dbReference type="VEuPathDB" id="FungiDB:H257_18017"/>
<dbReference type="PROSITE" id="PS50012">
    <property type="entry name" value="RCC1_3"/>
    <property type="match status" value="6"/>
</dbReference>
<keyword evidence="3" id="KW-0472">Membrane</keyword>
<dbReference type="AlphaFoldDB" id="A0A397C4H8"/>
<dbReference type="Pfam" id="PF00415">
    <property type="entry name" value="RCC1"/>
    <property type="match status" value="1"/>
</dbReference>